<reference evidence="6" key="1">
    <citation type="submission" date="2017-05" db="EMBL/GenBank/DDBJ databases">
        <authorList>
            <person name="Imhoff J.F."/>
            <person name="Rahn T."/>
            <person name="Kuenzel S."/>
            <person name="Neulinger S.C."/>
        </authorList>
    </citation>
    <scope>NUCLEOTIDE SEQUENCE</scope>
    <source>
        <strain evidence="6">LMG 28126</strain>
    </source>
</reference>
<dbReference type="SUPFAM" id="SSF161084">
    <property type="entry name" value="MAPEG domain-like"/>
    <property type="match status" value="1"/>
</dbReference>
<dbReference type="Pfam" id="PF01124">
    <property type="entry name" value="MAPEG"/>
    <property type="match status" value="1"/>
</dbReference>
<dbReference type="InterPro" id="IPR023352">
    <property type="entry name" value="MAPEG-like_dom_sf"/>
</dbReference>
<keyword evidence="3 5" id="KW-1133">Transmembrane helix</keyword>
<proteinExistence type="predicted"/>
<comment type="subcellular location">
    <subcellularLocation>
        <location evidence="1">Membrane</location>
    </subcellularLocation>
</comment>
<dbReference type="PANTHER" id="PTHR35371:SF1">
    <property type="entry name" value="BLR7753 PROTEIN"/>
    <property type="match status" value="1"/>
</dbReference>
<evidence type="ECO:0000256" key="2">
    <source>
        <dbReference type="ARBA" id="ARBA00022692"/>
    </source>
</evidence>
<evidence type="ECO:0000256" key="4">
    <source>
        <dbReference type="ARBA" id="ARBA00023136"/>
    </source>
</evidence>
<gene>
    <name evidence="6" type="ORF">CCR87_12615</name>
</gene>
<reference evidence="6" key="2">
    <citation type="journal article" date="2020" name="Microorganisms">
        <title>Osmotic Adaptation and Compatible Solute Biosynthesis of Phototrophic Bacteria as Revealed from Genome Analyses.</title>
        <authorList>
            <person name="Imhoff J.F."/>
            <person name="Rahn T."/>
            <person name="Kunzel S."/>
            <person name="Keller A."/>
            <person name="Neulinger S.C."/>
        </authorList>
    </citation>
    <scope>NUCLEOTIDE SEQUENCE</scope>
    <source>
        <strain evidence="6">LMG 28126</strain>
    </source>
</reference>
<dbReference type="Gene3D" id="1.20.120.550">
    <property type="entry name" value="Membrane associated eicosanoid/glutathione metabolism-like domain"/>
    <property type="match status" value="1"/>
</dbReference>
<keyword evidence="7" id="KW-1185">Reference proteome</keyword>
<name>A0A934TLP8_9RHOB</name>
<keyword evidence="2 5" id="KW-0812">Transmembrane</keyword>
<evidence type="ECO:0000256" key="3">
    <source>
        <dbReference type="ARBA" id="ARBA00022989"/>
    </source>
</evidence>
<dbReference type="InterPro" id="IPR001129">
    <property type="entry name" value="Membr-assoc_MAPEG"/>
</dbReference>
<evidence type="ECO:0000313" key="6">
    <source>
        <dbReference type="EMBL" id="MBK5928162.1"/>
    </source>
</evidence>
<feature type="transmembrane region" description="Helical" evidence="5">
    <location>
        <begin position="113"/>
        <end position="130"/>
    </location>
</feature>
<evidence type="ECO:0000256" key="5">
    <source>
        <dbReference type="SAM" id="Phobius"/>
    </source>
</evidence>
<dbReference type="RefSeq" id="WP_201157926.1">
    <property type="nucleotide sequence ID" value="NZ_NHSD01000292.1"/>
</dbReference>
<feature type="transmembrane region" description="Helical" evidence="5">
    <location>
        <begin position="67"/>
        <end position="93"/>
    </location>
</feature>
<keyword evidence="4 5" id="KW-0472">Membrane</keyword>
<accession>A0A934TLP8</accession>
<dbReference type="GO" id="GO:0016020">
    <property type="term" value="C:membrane"/>
    <property type="evidence" value="ECO:0007669"/>
    <property type="project" value="UniProtKB-SubCell"/>
</dbReference>
<dbReference type="AlphaFoldDB" id="A0A934TLP8"/>
<dbReference type="EMBL" id="NHSD01000292">
    <property type="protein sequence ID" value="MBK5928162.1"/>
    <property type="molecule type" value="Genomic_DNA"/>
</dbReference>
<dbReference type="Proteomes" id="UP000706333">
    <property type="component" value="Unassembled WGS sequence"/>
</dbReference>
<evidence type="ECO:0000256" key="1">
    <source>
        <dbReference type="ARBA" id="ARBA00004370"/>
    </source>
</evidence>
<evidence type="ECO:0008006" key="8">
    <source>
        <dbReference type="Google" id="ProtNLM"/>
    </source>
</evidence>
<organism evidence="6 7">
    <name type="scientific">Rhodobaculum claviforme</name>
    <dbReference type="NCBI Taxonomy" id="1549854"/>
    <lineage>
        <taxon>Bacteria</taxon>
        <taxon>Pseudomonadati</taxon>
        <taxon>Pseudomonadota</taxon>
        <taxon>Alphaproteobacteria</taxon>
        <taxon>Rhodobacterales</taxon>
        <taxon>Paracoccaceae</taxon>
        <taxon>Rhodobaculum</taxon>
    </lineage>
</organism>
<sequence>MTTELTVLVLAALLAVVQLGWNAVRANLEMGPDWFLTPRDSAPPQPLPVALGRLKRAYENHMETLPLFAIAAIVVTLAGASSGLTAACAWIYLAARVLFVPAYRFGWMPWRSFIWAAGFVATVLMLLAALI</sequence>
<evidence type="ECO:0000313" key="7">
    <source>
        <dbReference type="Proteomes" id="UP000706333"/>
    </source>
</evidence>
<comment type="caution">
    <text evidence="6">The sequence shown here is derived from an EMBL/GenBank/DDBJ whole genome shotgun (WGS) entry which is preliminary data.</text>
</comment>
<protein>
    <recommendedName>
        <fullName evidence="8">MAPEG family protein</fullName>
    </recommendedName>
</protein>
<dbReference type="PANTHER" id="PTHR35371">
    <property type="entry name" value="INNER MEMBRANE PROTEIN"/>
    <property type="match status" value="1"/>
</dbReference>